<dbReference type="InterPro" id="IPR000914">
    <property type="entry name" value="SBP_5_dom"/>
</dbReference>
<proteinExistence type="inferred from homology"/>
<accession>C3X6D2</accession>
<evidence type="ECO:0000256" key="2">
    <source>
        <dbReference type="ARBA" id="ARBA00005695"/>
    </source>
</evidence>
<dbReference type="GO" id="GO:0015833">
    <property type="term" value="P:peptide transport"/>
    <property type="evidence" value="ECO:0007669"/>
    <property type="project" value="TreeGrafter"/>
</dbReference>
<comment type="similarity">
    <text evidence="2">Belongs to the bacterial solute-binding protein 5 family.</text>
</comment>
<evidence type="ECO:0000256" key="4">
    <source>
        <dbReference type="ARBA" id="ARBA00022729"/>
    </source>
</evidence>
<dbReference type="InterPro" id="IPR039424">
    <property type="entry name" value="SBP_5"/>
</dbReference>
<dbReference type="Gene3D" id="3.40.190.10">
    <property type="entry name" value="Periplasmic binding protein-like II"/>
    <property type="match status" value="1"/>
</dbReference>
<dbReference type="Gene3D" id="3.10.105.10">
    <property type="entry name" value="Dipeptide-binding Protein, Domain 3"/>
    <property type="match status" value="1"/>
</dbReference>
<feature type="domain" description="Solute-binding protein family 5" evidence="6">
    <location>
        <begin position="76"/>
        <end position="509"/>
    </location>
</feature>
<keyword evidence="4 5" id="KW-0732">Signal</keyword>
<dbReference type="EMBL" id="ACDP02000003">
    <property type="protein sequence ID" value="EEO28768.1"/>
    <property type="molecule type" value="Genomic_DNA"/>
</dbReference>
<keyword evidence="3" id="KW-0813">Transport</keyword>
<dbReference type="Gene3D" id="3.90.76.10">
    <property type="entry name" value="Dipeptide-binding Protein, Domain 1"/>
    <property type="match status" value="1"/>
</dbReference>
<dbReference type="InterPro" id="IPR030678">
    <property type="entry name" value="Peptide/Ni-bd"/>
</dbReference>
<evidence type="ECO:0000256" key="1">
    <source>
        <dbReference type="ARBA" id="ARBA00004196"/>
    </source>
</evidence>
<keyword evidence="8" id="KW-1185">Reference proteome</keyword>
<dbReference type="GO" id="GO:1904680">
    <property type="term" value="F:peptide transmembrane transporter activity"/>
    <property type="evidence" value="ECO:0007669"/>
    <property type="project" value="TreeGrafter"/>
</dbReference>
<dbReference type="GO" id="GO:0043190">
    <property type="term" value="C:ATP-binding cassette (ABC) transporter complex"/>
    <property type="evidence" value="ECO:0007669"/>
    <property type="project" value="InterPro"/>
</dbReference>
<comment type="caution">
    <text evidence="7">The sequence shown here is derived from an EMBL/GenBank/DDBJ whole genome shotgun (WGS) entry which is preliminary data.</text>
</comment>
<dbReference type="SUPFAM" id="SSF53850">
    <property type="entry name" value="Periplasmic binding protein-like II"/>
    <property type="match status" value="1"/>
</dbReference>
<evidence type="ECO:0000256" key="5">
    <source>
        <dbReference type="SAM" id="SignalP"/>
    </source>
</evidence>
<evidence type="ECO:0000313" key="8">
    <source>
        <dbReference type="Proteomes" id="UP000003973"/>
    </source>
</evidence>
<dbReference type="RefSeq" id="WP_005878742.1">
    <property type="nucleotide sequence ID" value="NZ_CABMNL010000001.1"/>
</dbReference>
<feature type="signal peptide" evidence="5">
    <location>
        <begin position="1"/>
        <end position="25"/>
    </location>
</feature>
<gene>
    <name evidence="7" type="ORF">OFAG_01921</name>
</gene>
<dbReference type="HOGENOM" id="CLU_017028_6_0_4"/>
<name>C3X6D2_9BURK</name>
<evidence type="ECO:0000259" key="6">
    <source>
        <dbReference type="Pfam" id="PF00496"/>
    </source>
</evidence>
<dbReference type="PANTHER" id="PTHR30290">
    <property type="entry name" value="PERIPLASMIC BINDING COMPONENT OF ABC TRANSPORTER"/>
    <property type="match status" value="1"/>
</dbReference>
<feature type="chain" id="PRO_5002932919" description="Solute-binding protein family 5 domain-containing protein" evidence="5">
    <location>
        <begin position="26"/>
        <end position="595"/>
    </location>
</feature>
<evidence type="ECO:0000256" key="3">
    <source>
        <dbReference type="ARBA" id="ARBA00022448"/>
    </source>
</evidence>
<comment type="subcellular location">
    <subcellularLocation>
        <location evidence="1">Cell envelope</location>
    </subcellularLocation>
</comment>
<dbReference type="CDD" id="cd08505">
    <property type="entry name" value="PBP2_NikA_DppA_OppA_like_18"/>
    <property type="match status" value="1"/>
</dbReference>
<sequence>MHFLAKIFHSLLVVLMVLGSSVAHAADPDKVLRYVFTAAETGFDPAVAHDLYSSQVIRSVYETLYAYDYLARPARLVPSTAEALPVISNNGKTYTITLKKGIYFADDPAFGNRKRELTASDYIYSLKRLVDPRVRSTWGWLIEGKVAGLDELAKQAARTGRFDYRKPVRGLEWVNRYTFKIHLNRPDHNLAHILAHYPTSAVAQEVVEKYGDSNGQIMAHPVGTGPYLLAEWQRGSKMVLKANPGYRGFIWDFKEGDDPEDRRIVAEMKGKRMPRIGRVEIHVIPEDQSRWLAFQNREIDLFSLEGPLAPRALVNGLLRPELAEKGIRLSRIVEPELTQYYFNMQDPVVGGLSKEKIALRRAIAMAHNIQEEIDVIWNGEAIPLEFPVPPGIAGYDAAYESSIRYEPETANALLDRFGYKRGADGWRQLPDGKPLAIVFSARADSTGQQQLEMWKKTFDTLGIRMKSDKRLFPDLLKAEKQCRLMMRTSNWIADYPDGSNFMQLFYGPHTGQSNNGCARIPLYDRLYEQSVSLPEGSRRDILYHKMARVLEVYAPVRIAYARYRNMLLQPYVIGYKKHPVMHNEWVYIDIDDEKR</sequence>
<dbReference type="PIRSF" id="PIRSF002741">
    <property type="entry name" value="MppA"/>
    <property type="match status" value="1"/>
</dbReference>
<organism evidence="7 8">
    <name type="scientific">Oxalobacter paraformigenes</name>
    <dbReference type="NCBI Taxonomy" id="556268"/>
    <lineage>
        <taxon>Bacteria</taxon>
        <taxon>Pseudomonadati</taxon>
        <taxon>Pseudomonadota</taxon>
        <taxon>Betaproteobacteria</taxon>
        <taxon>Burkholderiales</taxon>
        <taxon>Oxalobacteraceae</taxon>
        <taxon>Oxalobacter</taxon>
    </lineage>
</organism>
<dbReference type="AlphaFoldDB" id="C3X6D2"/>
<protein>
    <recommendedName>
        <fullName evidence="6">Solute-binding protein family 5 domain-containing protein</fullName>
    </recommendedName>
</protein>
<reference evidence="7" key="1">
    <citation type="submission" date="2011-10" db="EMBL/GenBank/DDBJ databases">
        <title>The Genome Sequence of Oxalobacter formigenes HOxBLS.</title>
        <authorList>
            <consortium name="The Broad Institute Genome Sequencing Platform"/>
            <person name="Earl A."/>
            <person name="Ward D."/>
            <person name="Feldgarden M."/>
            <person name="Gevers D."/>
            <person name="Allison M.J."/>
            <person name="Humphrey S."/>
            <person name="Young S.K."/>
            <person name="Zeng Q."/>
            <person name="Gargeya S."/>
            <person name="Fitzgerald M."/>
            <person name="Haas B."/>
            <person name="Abouelleil A."/>
            <person name="Alvarado L."/>
            <person name="Arachchi H.M."/>
            <person name="Berlin A."/>
            <person name="Brown A."/>
            <person name="Chapman S.B."/>
            <person name="Chen Z."/>
            <person name="Dunbar C."/>
            <person name="Freedman E."/>
            <person name="Gearin G."/>
            <person name="Goldberg J."/>
            <person name="Griggs A."/>
            <person name="Gujja S."/>
            <person name="Heiman D."/>
            <person name="Howarth C."/>
            <person name="Larson L."/>
            <person name="Lui A."/>
            <person name="MacDonald P.J.P."/>
            <person name="Montmayeur A."/>
            <person name="Murphy C."/>
            <person name="Neiman D."/>
            <person name="Pearson M."/>
            <person name="Priest M."/>
            <person name="Roberts A."/>
            <person name="Saif S."/>
            <person name="Shea T."/>
            <person name="Shenoy N."/>
            <person name="Sisk P."/>
            <person name="Stolte C."/>
            <person name="Sykes S."/>
            <person name="Wortman J."/>
            <person name="Nusbaum C."/>
            <person name="Birren B."/>
        </authorList>
    </citation>
    <scope>NUCLEOTIDE SEQUENCE [LARGE SCALE GENOMIC DNA]</scope>
    <source>
        <strain evidence="7">HOxBLS</strain>
    </source>
</reference>
<evidence type="ECO:0000313" key="7">
    <source>
        <dbReference type="EMBL" id="EEO28768.1"/>
    </source>
</evidence>
<dbReference type="PANTHER" id="PTHR30290:SF10">
    <property type="entry name" value="PERIPLASMIC OLIGOPEPTIDE-BINDING PROTEIN-RELATED"/>
    <property type="match status" value="1"/>
</dbReference>
<dbReference type="Proteomes" id="UP000003973">
    <property type="component" value="Unassembled WGS sequence"/>
</dbReference>
<dbReference type="Pfam" id="PF00496">
    <property type="entry name" value="SBP_bac_5"/>
    <property type="match status" value="1"/>
</dbReference>
<dbReference type="GO" id="GO:0030288">
    <property type="term" value="C:outer membrane-bounded periplasmic space"/>
    <property type="evidence" value="ECO:0007669"/>
    <property type="project" value="UniProtKB-ARBA"/>
</dbReference>
<dbReference type="eggNOG" id="COG4166">
    <property type="taxonomic scope" value="Bacteria"/>
</dbReference>